<dbReference type="GO" id="GO:0005829">
    <property type="term" value="C:cytosol"/>
    <property type="evidence" value="ECO:0007669"/>
    <property type="project" value="TreeGrafter"/>
</dbReference>
<dbReference type="EMBL" id="CP024996">
    <property type="protein sequence ID" value="AYR24558.1"/>
    <property type="molecule type" value="Genomic_DNA"/>
</dbReference>
<dbReference type="Gene3D" id="3.30.2290.10">
    <property type="entry name" value="PmbA/TldD superfamily"/>
    <property type="match status" value="1"/>
</dbReference>
<dbReference type="InterPro" id="IPR045570">
    <property type="entry name" value="Metalloprtase-TldD/E_cen_dom"/>
</dbReference>
<evidence type="ECO:0000313" key="3">
    <source>
        <dbReference type="EMBL" id="AYR24558.1"/>
    </source>
</evidence>
<dbReference type="Pfam" id="PF19289">
    <property type="entry name" value="PmbA_TldD_3rd"/>
    <property type="match status" value="1"/>
</dbReference>
<dbReference type="InterPro" id="IPR036059">
    <property type="entry name" value="TldD/PmbA_sf"/>
</dbReference>
<dbReference type="Pfam" id="PF19290">
    <property type="entry name" value="PmbA_TldD_2nd"/>
    <property type="match status" value="1"/>
</dbReference>
<dbReference type="AlphaFoldDB" id="A0AAD0U8A2"/>
<dbReference type="InterPro" id="IPR035068">
    <property type="entry name" value="TldD/PmbA_N"/>
</dbReference>
<dbReference type="SUPFAM" id="SSF111283">
    <property type="entry name" value="Putative modulator of DNA gyrase, PmbA/TldD"/>
    <property type="match status" value="1"/>
</dbReference>
<proteinExistence type="predicted"/>
<protein>
    <recommendedName>
        <fullName evidence="5">Metalloprotease PmbA</fullName>
    </recommendedName>
</protein>
<organism evidence="3 4">
    <name type="scientific">Herbaspirillum rubrisubalbicans</name>
    <dbReference type="NCBI Taxonomy" id="80842"/>
    <lineage>
        <taxon>Bacteria</taxon>
        <taxon>Pseudomonadati</taxon>
        <taxon>Pseudomonadota</taxon>
        <taxon>Betaproteobacteria</taxon>
        <taxon>Burkholderiales</taxon>
        <taxon>Oxalobacteraceae</taxon>
        <taxon>Herbaspirillum</taxon>
    </lineage>
</organism>
<feature type="domain" description="Metalloprotease TldD/E C-terminal" evidence="1">
    <location>
        <begin position="244"/>
        <end position="456"/>
    </location>
</feature>
<evidence type="ECO:0000259" key="1">
    <source>
        <dbReference type="Pfam" id="PF19289"/>
    </source>
</evidence>
<evidence type="ECO:0000259" key="2">
    <source>
        <dbReference type="Pfam" id="PF19290"/>
    </source>
</evidence>
<evidence type="ECO:0008006" key="5">
    <source>
        <dbReference type="Google" id="ProtNLM"/>
    </source>
</evidence>
<dbReference type="GO" id="GO:0008237">
    <property type="term" value="F:metallopeptidase activity"/>
    <property type="evidence" value="ECO:0007669"/>
    <property type="project" value="InterPro"/>
</dbReference>
<gene>
    <name evidence="3" type="ORF">RC54_12295</name>
</gene>
<dbReference type="PANTHER" id="PTHR43421:SF1">
    <property type="entry name" value="METALLOPROTEASE PMBA"/>
    <property type="match status" value="1"/>
</dbReference>
<dbReference type="PANTHER" id="PTHR43421">
    <property type="entry name" value="METALLOPROTEASE PMBA"/>
    <property type="match status" value="1"/>
</dbReference>
<dbReference type="Proteomes" id="UP000269199">
    <property type="component" value="Chromosome"/>
</dbReference>
<dbReference type="GO" id="GO:0006508">
    <property type="term" value="P:proteolysis"/>
    <property type="evidence" value="ECO:0007669"/>
    <property type="project" value="InterPro"/>
</dbReference>
<accession>A0AAD0U8A2</accession>
<feature type="domain" description="Metalloprotease TldD/E central" evidence="2">
    <location>
        <begin position="131"/>
        <end position="237"/>
    </location>
</feature>
<dbReference type="InterPro" id="IPR047657">
    <property type="entry name" value="PmbA"/>
</dbReference>
<dbReference type="InterPro" id="IPR045569">
    <property type="entry name" value="Metalloprtase-TldD/E_C"/>
</dbReference>
<reference evidence="3 4" key="1">
    <citation type="submission" date="2017-11" db="EMBL/GenBank/DDBJ databases">
        <title>Complete genome sequence of Herbaspirillum rubrisubalbicans DSM 11543.</title>
        <authorList>
            <person name="Chen M."/>
            <person name="An Q."/>
        </authorList>
    </citation>
    <scope>NUCLEOTIDE SEQUENCE [LARGE SCALE GENOMIC DNA]</scope>
    <source>
        <strain evidence="3 4">DSM 11543</strain>
    </source>
</reference>
<evidence type="ECO:0000313" key="4">
    <source>
        <dbReference type="Proteomes" id="UP000269199"/>
    </source>
</evidence>
<sequence length="457" mass="48666">MRSLRAIRNLNTMKDCQQHFETIAQQTLEVARRHGATAAAVQIEEVESLSASVQGGRPNERALRQSTQLRLSLFLGQREASVSSSDLSQQGVAALVARGMDSAAIAAEDQHAGLPGLSAYPIDDVDLELDHAWQLSLRDAVALAARIERAALAVSSAVPQIERAVLFSSRTRRILANSEGFLRSSASTRHSLSCTAVAIRDGAKEIESWWDARRDPAQLPSPESIGACAGRRALARLGARQVATQTCPVLFEPQAAASLLNEFVQAISARPLYMHSSFLRDALGQEVFAAHMNISDDPLLKGGMGSRSYDGNGAALRPRTLIAGGRLQGYYLDAYGARRIGLPLVEHGAGPSNVMVSSTTSEASGDLDAMIRRIGTGLVVSGLNGQGVNLMTGDFSRACSGFWVENGQIAYPVAGITVASNLREMFAGIVAVGNDRLTQNGTTTGSWLIDKMRVGGI</sequence>
<name>A0AAD0U8A2_9BURK</name>